<comment type="caution">
    <text evidence="2">The sequence shown here is derived from an EMBL/GenBank/DDBJ whole genome shotgun (WGS) entry which is preliminary data.</text>
</comment>
<evidence type="ECO:0000256" key="1">
    <source>
        <dbReference type="SAM" id="Phobius"/>
    </source>
</evidence>
<dbReference type="Proteomes" id="UP000245720">
    <property type="component" value="Unassembled WGS sequence"/>
</dbReference>
<dbReference type="OrthoDB" id="9904703at2"/>
<dbReference type="AlphaFoldDB" id="A0A315Y226"/>
<reference evidence="2 3" key="1">
    <citation type="submission" date="2018-05" db="EMBL/GenBank/DDBJ databases">
        <title>The Hungate 1000. A catalogue of reference genomes from the rumen microbiome.</title>
        <authorList>
            <person name="Kelly W."/>
        </authorList>
    </citation>
    <scope>NUCLEOTIDE SEQUENCE [LARGE SCALE GENOMIC DNA]</scope>
    <source>
        <strain evidence="2 3">SAb67</strain>
    </source>
</reference>
<evidence type="ECO:0000313" key="3">
    <source>
        <dbReference type="Proteomes" id="UP000245720"/>
    </source>
</evidence>
<gene>
    <name evidence="2" type="ORF">IE37_01026</name>
</gene>
<accession>A0A315Y226</accession>
<proteinExistence type="predicted"/>
<sequence>MSEKFIAVITDRQKDSESELSVFTCEYEKDGTKQTATYKDGTHMIVDVGSTIEITVENGQIIDTNVDKIVASNSIFMLVCLFIFLTVIVLLFVWFVKTRFIAVRIGIGVFAAAFYIFTHIPSKQK</sequence>
<organism evidence="2 3">
    <name type="scientific">Ruminococcus flavefaciens</name>
    <dbReference type="NCBI Taxonomy" id="1265"/>
    <lineage>
        <taxon>Bacteria</taxon>
        <taxon>Bacillati</taxon>
        <taxon>Bacillota</taxon>
        <taxon>Clostridia</taxon>
        <taxon>Eubacteriales</taxon>
        <taxon>Oscillospiraceae</taxon>
        <taxon>Ruminococcus</taxon>
    </lineage>
</organism>
<dbReference type="EMBL" id="QGDI01000003">
    <property type="protein sequence ID" value="PWJ14094.1"/>
    <property type="molecule type" value="Genomic_DNA"/>
</dbReference>
<dbReference type="RefSeq" id="WP_146198163.1">
    <property type="nucleotide sequence ID" value="NZ_QGDI01000003.1"/>
</dbReference>
<evidence type="ECO:0000313" key="2">
    <source>
        <dbReference type="EMBL" id="PWJ14094.1"/>
    </source>
</evidence>
<name>A0A315Y226_RUMFL</name>
<feature type="transmembrane region" description="Helical" evidence="1">
    <location>
        <begin position="101"/>
        <end position="120"/>
    </location>
</feature>
<keyword evidence="1" id="KW-0472">Membrane</keyword>
<keyword evidence="1" id="KW-1133">Transmembrane helix</keyword>
<keyword evidence="1" id="KW-0812">Transmembrane</keyword>
<protein>
    <submittedName>
        <fullName evidence="2">Uncharacterized protein</fullName>
    </submittedName>
</protein>
<feature type="transmembrane region" description="Helical" evidence="1">
    <location>
        <begin position="75"/>
        <end position="95"/>
    </location>
</feature>